<dbReference type="EMBL" id="JADJMS010000009">
    <property type="protein sequence ID" value="MBK7414438.1"/>
    <property type="molecule type" value="Genomic_DNA"/>
</dbReference>
<proteinExistence type="predicted"/>
<name>A0A935JVM4_9RHOO</name>
<feature type="domain" description="DUF6900" evidence="1">
    <location>
        <begin position="4"/>
        <end position="53"/>
    </location>
</feature>
<sequence>MPHRDTVIADIAKRHLLIDTLETRNSDSEDFYEVAVWCIKAALLEAYEAGQNASAIDIQMPIKNV</sequence>
<dbReference type="AlphaFoldDB" id="A0A935JVM4"/>
<evidence type="ECO:0000313" key="3">
    <source>
        <dbReference type="EMBL" id="MBK7414577.1"/>
    </source>
</evidence>
<dbReference type="EMBL" id="JADJMS010000010">
    <property type="protein sequence ID" value="MBK7414577.1"/>
    <property type="molecule type" value="Genomic_DNA"/>
</dbReference>
<dbReference type="Proteomes" id="UP000739411">
    <property type="component" value="Unassembled WGS sequence"/>
</dbReference>
<protein>
    <recommendedName>
        <fullName evidence="1">DUF6900 domain-containing protein</fullName>
    </recommendedName>
</protein>
<organism evidence="3 4">
    <name type="scientific">Candidatus Dechloromonas phosphorivorans</name>
    <dbReference type="NCBI Taxonomy" id="2899244"/>
    <lineage>
        <taxon>Bacteria</taxon>
        <taxon>Pseudomonadati</taxon>
        <taxon>Pseudomonadota</taxon>
        <taxon>Betaproteobacteria</taxon>
        <taxon>Rhodocyclales</taxon>
        <taxon>Azonexaceae</taxon>
        <taxon>Dechloromonas</taxon>
    </lineage>
</organism>
<evidence type="ECO:0000259" key="1">
    <source>
        <dbReference type="Pfam" id="PF21841"/>
    </source>
</evidence>
<dbReference type="InterPro" id="IPR054195">
    <property type="entry name" value="DUF6900"/>
</dbReference>
<reference evidence="3 4" key="1">
    <citation type="submission" date="2020-10" db="EMBL/GenBank/DDBJ databases">
        <title>Connecting structure to function with the recovery of over 1000 high-quality activated sludge metagenome-assembled genomes encoding full-length rRNA genes using long-read sequencing.</title>
        <authorList>
            <person name="Singleton C.M."/>
            <person name="Petriglieri F."/>
            <person name="Kristensen J.M."/>
            <person name="Kirkegaard R.H."/>
            <person name="Michaelsen T.Y."/>
            <person name="Andersen M.H."/>
            <person name="Karst S.M."/>
            <person name="Dueholm M.S."/>
            <person name="Nielsen P.H."/>
            <person name="Albertsen M."/>
        </authorList>
    </citation>
    <scope>NUCLEOTIDE SEQUENCE [LARGE SCALE GENOMIC DNA]</scope>
    <source>
        <strain evidence="3">EsbW_18-Q3-R4-48_BATAC.463</strain>
    </source>
</reference>
<gene>
    <name evidence="2" type="ORF">IPJ38_04270</name>
    <name evidence="3" type="ORF">IPJ38_05125</name>
</gene>
<evidence type="ECO:0000313" key="4">
    <source>
        <dbReference type="Proteomes" id="UP000739411"/>
    </source>
</evidence>
<dbReference type="Pfam" id="PF21841">
    <property type="entry name" value="DUF6900"/>
    <property type="match status" value="1"/>
</dbReference>
<evidence type="ECO:0000313" key="2">
    <source>
        <dbReference type="EMBL" id="MBK7414438.1"/>
    </source>
</evidence>
<accession>A0A935JVM4</accession>
<comment type="caution">
    <text evidence="3">The sequence shown here is derived from an EMBL/GenBank/DDBJ whole genome shotgun (WGS) entry which is preliminary data.</text>
</comment>